<evidence type="ECO:0000313" key="7">
    <source>
        <dbReference type="EMBL" id="MEM0573408.1"/>
    </source>
</evidence>
<dbReference type="InterPro" id="IPR036249">
    <property type="entry name" value="Thioredoxin-like_sf"/>
</dbReference>
<dbReference type="CDD" id="cd02966">
    <property type="entry name" value="TlpA_like_family"/>
    <property type="match status" value="1"/>
</dbReference>
<evidence type="ECO:0000259" key="5">
    <source>
        <dbReference type="PROSITE" id="PS51352"/>
    </source>
</evidence>
<protein>
    <submittedName>
        <fullName evidence="6">TlpA disulfide reductase family protein</fullName>
    </submittedName>
</protein>
<evidence type="ECO:0000256" key="4">
    <source>
        <dbReference type="ARBA" id="ARBA00023284"/>
    </source>
</evidence>
<dbReference type="SUPFAM" id="SSF52833">
    <property type="entry name" value="Thioredoxin-like"/>
    <property type="match status" value="1"/>
</dbReference>
<gene>
    <name evidence="7" type="ORF">VZD24_07780</name>
    <name evidence="6" type="ORF">VZD85_00860</name>
</gene>
<dbReference type="AlphaFoldDB" id="A0AB35YS24"/>
<evidence type="ECO:0000313" key="8">
    <source>
        <dbReference type="Proteomes" id="UP001388259"/>
    </source>
</evidence>
<dbReference type="InterPro" id="IPR013766">
    <property type="entry name" value="Thioredoxin_domain"/>
</dbReference>
<dbReference type="EMBL" id="JAZBJM010000001">
    <property type="protein sequence ID" value="MEM0516884.1"/>
    <property type="molecule type" value="Genomic_DNA"/>
</dbReference>
<dbReference type="GO" id="GO:0016491">
    <property type="term" value="F:oxidoreductase activity"/>
    <property type="evidence" value="ECO:0007669"/>
    <property type="project" value="InterPro"/>
</dbReference>
<reference evidence="6 9" key="1">
    <citation type="submission" date="2024-01" db="EMBL/GenBank/DDBJ databases">
        <title>Aequorivita flavus sp. nov., isolated from deep-sea sediment.</title>
        <authorList>
            <person name="Chen X."/>
        </authorList>
    </citation>
    <scope>NUCLEOTIDE SEQUENCE</scope>
    <source>
        <strain evidence="6">MCCC 1A16923</strain>
        <strain evidence="7 9">MCCC 1A16935</strain>
    </source>
</reference>
<dbReference type="InterPro" id="IPR013740">
    <property type="entry name" value="Redoxin"/>
</dbReference>
<evidence type="ECO:0000256" key="3">
    <source>
        <dbReference type="ARBA" id="ARBA00023157"/>
    </source>
</evidence>
<dbReference type="Gene3D" id="3.40.30.10">
    <property type="entry name" value="Glutaredoxin"/>
    <property type="match status" value="1"/>
</dbReference>
<accession>A0AB35YS24</accession>
<feature type="domain" description="Thioredoxin" evidence="5">
    <location>
        <begin position="312"/>
        <end position="454"/>
    </location>
</feature>
<proteinExistence type="predicted"/>
<organism evidence="6 8">
    <name type="scientific">Aequorivita flava</name>
    <dbReference type="NCBI Taxonomy" id="3114371"/>
    <lineage>
        <taxon>Bacteria</taxon>
        <taxon>Pseudomonadati</taxon>
        <taxon>Bacteroidota</taxon>
        <taxon>Flavobacteriia</taxon>
        <taxon>Flavobacteriales</taxon>
        <taxon>Flavobacteriaceae</taxon>
        <taxon>Aequorivita</taxon>
    </lineage>
</organism>
<dbReference type="GO" id="GO:0017004">
    <property type="term" value="P:cytochrome complex assembly"/>
    <property type="evidence" value="ECO:0007669"/>
    <property type="project" value="UniProtKB-KW"/>
</dbReference>
<dbReference type="PANTHER" id="PTHR42852:SF6">
    <property type="entry name" value="THIOL:DISULFIDE INTERCHANGE PROTEIN DSBE"/>
    <property type="match status" value="1"/>
</dbReference>
<evidence type="ECO:0000256" key="2">
    <source>
        <dbReference type="ARBA" id="ARBA00022748"/>
    </source>
</evidence>
<evidence type="ECO:0000313" key="6">
    <source>
        <dbReference type="EMBL" id="MEM0516884.1"/>
    </source>
</evidence>
<keyword evidence="3" id="KW-1015">Disulfide bond</keyword>
<dbReference type="InterPro" id="IPR050553">
    <property type="entry name" value="Thioredoxin_ResA/DsbE_sf"/>
</dbReference>
<evidence type="ECO:0000256" key="1">
    <source>
        <dbReference type="ARBA" id="ARBA00004196"/>
    </source>
</evidence>
<dbReference type="PROSITE" id="PS51352">
    <property type="entry name" value="THIOREDOXIN_2"/>
    <property type="match status" value="1"/>
</dbReference>
<dbReference type="PANTHER" id="PTHR42852">
    <property type="entry name" value="THIOL:DISULFIDE INTERCHANGE PROTEIN DSBE"/>
    <property type="match status" value="1"/>
</dbReference>
<keyword evidence="4" id="KW-0676">Redox-active center</keyword>
<dbReference type="RefSeq" id="WP_342686421.1">
    <property type="nucleotide sequence ID" value="NZ_JAZBJM010000001.1"/>
</dbReference>
<dbReference type="PROSITE" id="PS51257">
    <property type="entry name" value="PROKAR_LIPOPROTEIN"/>
    <property type="match status" value="1"/>
</dbReference>
<dbReference type="Proteomes" id="UP001388259">
    <property type="component" value="Unassembled WGS sequence"/>
</dbReference>
<keyword evidence="9" id="KW-1185">Reference proteome</keyword>
<dbReference type="Pfam" id="PF08534">
    <property type="entry name" value="Redoxin"/>
    <property type="match status" value="1"/>
</dbReference>
<evidence type="ECO:0000313" key="9">
    <source>
        <dbReference type="Proteomes" id="UP001390963"/>
    </source>
</evidence>
<dbReference type="Proteomes" id="UP001390963">
    <property type="component" value="Unassembled WGS sequence"/>
</dbReference>
<comment type="subcellular location">
    <subcellularLocation>
        <location evidence="1">Cell envelope</location>
    </subcellularLocation>
</comment>
<comment type="caution">
    <text evidence="6">The sequence shown here is derived from an EMBL/GenBank/DDBJ whole genome shotgun (WGS) entry which is preliminary data.</text>
</comment>
<keyword evidence="2" id="KW-0201">Cytochrome c-type biogenesis</keyword>
<sequence length="454" mass="51822">MKKISLALLVLVAIACKQDEKPQYSVISGTVENNTGETVFIRGNDFEFRTPISEKGTFLDTLHILKDGFYEMYVGRERTSIYLEKGKNLSVTLDANEFDETLNYSGDMANINNFLAAKYLWNEQNLDYKEIFSMPEDDFKKALSANQKSIDSIYEVKKVSNENFKKKLSEEDIYSRAILIENYENAHGFYTGEANFKVTDGFYDALKNINYKDTLAYRNSTAYQSLLDAHFNRLVREDTSSSATSENILFLKKVDEDLPNGYAKDKIMSSYLQFGLKPDETLDEAYSIYKNSEPNSENLAKLTERYNKLKTITKGKPSPTFNYENHKGGTTSLESLKGKYVYIDVWATWCGPCLREIPALKEFEKEYENKNVQVVSISIDEAKDYDKWKSMVTEKQLGGIQLMADNNWKSAFVEDYAIMGIPRFILVDPQGNIVSADAPRPSDPNLKVLLDPLL</sequence>
<dbReference type="EMBL" id="JBANCF010000004">
    <property type="protein sequence ID" value="MEM0573408.1"/>
    <property type="molecule type" value="Genomic_DNA"/>
</dbReference>
<name>A0AB35YS24_9FLAO</name>
<dbReference type="GO" id="GO:0030313">
    <property type="term" value="C:cell envelope"/>
    <property type="evidence" value="ECO:0007669"/>
    <property type="project" value="UniProtKB-SubCell"/>
</dbReference>